<sequence length="110" mass="12834">MEEEESSSFLSRLFRKSSEEVLEQEITDDAYAELRQLLMRAKPEIMGDKILLHLPRAEVILRPGKLIIKAKTRKDAEKILRNLHHYSQPPGLWPAYGLTYSLRKEKTRVS</sequence>
<name>A0A5C0XSZ6_PYRFU</name>
<dbReference type="GeneID" id="13300497"/>
<reference evidence="1 2" key="1">
    <citation type="submission" date="2017-08" db="EMBL/GenBank/DDBJ databases">
        <title>Resequencing and Reannotation of the genome of Pyrococcus furiosus type strain DSM3638.</title>
        <authorList>
            <person name="Reichelt R.M."/>
            <person name="Bunk B."/>
        </authorList>
    </citation>
    <scope>NUCLEOTIDE SEQUENCE [LARGE SCALE GENOMIC DNA]</scope>
    <source>
        <strain evidence="1 2">DSM 3638</strain>
    </source>
</reference>
<dbReference type="Proteomes" id="UP000324354">
    <property type="component" value="Chromosome"/>
</dbReference>
<dbReference type="RefSeq" id="WP_011012927.1">
    <property type="nucleotide sequence ID" value="NC_003413.1"/>
</dbReference>
<dbReference type="OrthoDB" id="85243at2157"/>
<dbReference type="EMBL" id="CP023154">
    <property type="protein sequence ID" value="QEK79388.1"/>
    <property type="molecule type" value="Genomic_DNA"/>
</dbReference>
<evidence type="ECO:0000313" key="1">
    <source>
        <dbReference type="EMBL" id="QEK79388.1"/>
    </source>
</evidence>
<dbReference type="GeneID" id="41713604"/>
<protein>
    <submittedName>
        <fullName evidence="1">Uncharacterized protein</fullName>
    </submittedName>
</protein>
<accession>A0A5C0XSZ6</accession>
<gene>
    <name evidence="1" type="ORF">PFDSM3638_08980</name>
</gene>
<evidence type="ECO:0000313" key="2">
    <source>
        <dbReference type="Proteomes" id="UP000324354"/>
    </source>
</evidence>
<organism evidence="1 2">
    <name type="scientific">Pyrococcus furiosus (strain ATCC 43587 / DSM 3638 / JCM 8422 / Vc1)</name>
    <dbReference type="NCBI Taxonomy" id="186497"/>
    <lineage>
        <taxon>Archaea</taxon>
        <taxon>Methanobacteriati</taxon>
        <taxon>Methanobacteriota</taxon>
        <taxon>Thermococci</taxon>
        <taxon>Thermococcales</taxon>
        <taxon>Thermococcaceae</taxon>
        <taxon>Pyrococcus</taxon>
    </lineage>
</organism>
<proteinExistence type="predicted"/>
<dbReference type="AlphaFoldDB" id="A0A5C0XSZ6"/>